<feature type="region of interest" description="Disordered" evidence="1">
    <location>
        <begin position="108"/>
        <end position="137"/>
    </location>
</feature>
<proteinExistence type="predicted"/>
<name>A0A9P6CUA9_9AGAR</name>
<accession>A0A9P6CUA9</accession>
<protein>
    <submittedName>
        <fullName evidence="2">Uncharacterized protein</fullName>
    </submittedName>
</protein>
<sequence>MTQLRLAPTRLWGRRVPGGFLAARATALGVLAGNACCIGRYPRDDGVHLKSKPEVRISPEALTSSVKFPSHHSPPETMKFINVVFEASHNPKKKFDVEFEDASYLTKAALNPPSPRSADADADKGKSSPKTAHRFHAGTRGCVPDAPMFVVDINGLMEYMELRIPSERANVSVEFVNGFENNCKVSDSESSAGATVANARHSANQIPASHITRRIYCVLDLAQSHGYSPSSNLNAGLACF</sequence>
<dbReference type="Proteomes" id="UP000807469">
    <property type="component" value="Unassembled WGS sequence"/>
</dbReference>
<comment type="caution">
    <text evidence="2">The sequence shown here is derived from an EMBL/GenBank/DDBJ whole genome shotgun (WGS) entry which is preliminary data.</text>
</comment>
<reference evidence="2" key="1">
    <citation type="submission" date="2020-11" db="EMBL/GenBank/DDBJ databases">
        <authorList>
            <consortium name="DOE Joint Genome Institute"/>
            <person name="Ahrendt S."/>
            <person name="Riley R."/>
            <person name="Andreopoulos W."/>
            <person name="Labutti K."/>
            <person name="Pangilinan J."/>
            <person name="Ruiz-Duenas F.J."/>
            <person name="Barrasa J.M."/>
            <person name="Sanchez-Garcia M."/>
            <person name="Camarero S."/>
            <person name="Miyauchi S."/>
            <person name="Serrano A."/>
            <person name="Linde D."/>
            <person name="Babiker R."/>
            <person name="Drula E."/>
            <person name="Ayuso-Fernandez I."/>
            <person name="Pacheco R."/>
            <person name="Padilla G."/>
            <person name="Ferreira P."/>
            <person name="Barriuso J."/>
            <person name="Kellner H."/>
            <person name="Castanera R."/>
            <person name="Alfaro M."/>
            <person name="Ramirez L."/>
            <person name="Pisabarro A.G."/>
            <person name="Kuo A."/>
            <person name="Tritt A."/>
            <person name="Lipzen A."/>
            <person name="He G."/>
            <person name="Yan M."/>
            <person name="Ng V."/>
            <person name="Cullen D."/>
            <person name="Martin F."/>
            <person name="Rosso M.-N."/>
            <person name="Henrissat B."/>
            <person name="Hibbett D."/>
            <person name="Martinez A.T."/>
            <person name="Grigoriev I.V."/>
        </authorList>
    </citation>
    <scope>NUCLEOTIDE SEQUENCE</scope>
    <source>
        <strain evidence="2">CIRM-BRFM 674</strain>
    </source>
</reference>
<evidence type="ECO:0000256" key="1">
    <source>
        <dbReference type="SAM" id="MobiDB-lite"/>
    </source>
</evidence>
<organism evidence="2 3">
    <name type="scientific">Pholiota conissans</name>
    <dbReference type="NCBI Taxonomy" id="109636"/>
    <lineage>
        <taxon>Eukaryota</taxon>
        <taxon>Fungi</taxon>
        <taxon>Dikarya</taxon>
        <taxon>Basidiomycota</taxon>
        <taxon>Agaricomycotina</taxon>
        <taxon>Agaricomycetes</taxon>
        <taxon>Agaricomycetidae</taxon>
        <taxon>Agaricales</taxon>
        <taxon>Agaricineae</taxon>
        <taxon>Strophariaceae</taxon>
        <taxon>Pholiota</taxon>
    </lineage>
</organism>
<dbReference type="EMBL" id="MU155197">
    <property type="protein sequence ID" value="KAF9480306.1"/>
    <property type="molecule type" value="Genomic_DNA"/>
</dbReference>
<evidence type="ECO:0000313" key="3">
    <source>
        <dbReference type="Proteomes" id="UP000807469"/>
    </source>
</evidence>
<gene>
    <name evidence="2" type="ORF">BDN70DRAFT_894282</name>
</gene>
<dbReference type="AlphaFoldDB" id="A0A9P6CUA9"/>
<keyword evidence="3" id="KW-1185">Reference proteome</keyword>
<evidence type="ECO:0000313" key="2">
    <source>
        <dbReference type="EMBL" id="KAF9480306.1"/>
    </source>
</evidence>